<evidence type="ECO:0000313" key="2">
    <source>
        <dbReference type="EMBL" id="CAH1224570.1"/>
    </source>
</evidence>
<dbReference type="PANTHER" id="PTHR33744">
    <property type="entry name" value="CARBOHYDRATE DIACID REGULATOR"/>
    <property type="match status" value="1"/>
</dbReference>
<keyword evidence="3" id="KW-1185">Reference proteome</keyword>
<evidence type="ECO:0000259" key="1">
    <source>
        <dbReference type="Pfam" id="PF13556"/>
    </source>
</evidence>
<dbReference type="InterPro" id="IPR009057">
    <property type="entry name" value="Homeodomain-like_sf"/>
</dbReference>
<feature type="domain" description="PucR C-terminal helix-turn-helix" evidence="1">
    <location>
        <begin position="325"/>
        <end position="381"/>
    </location>
</feature>
<reference evidence="2" key="1">
    <citation type="submission" date="2022-01" db="EMBL/GenBank/DDBJ databases">
        <authorList>
            <person name="Criscuolo A."/>
        </authorList>
    </citation>
    <scope>NUCLEOTIDE SEQUENCE</scope>
    <source>
        <strain evidence="2">CIP111893</strain>
    </source>
</reference>
<comment type="caution">
    <text evidence="2">The sequence shown here is derived from an EMBL/GenBank/DDBJ whole genome shotgun (WGS) entry which is preliminary data.</text>
</comment>
<proteinExistence type="predicted"/>
<dbReference type="InterPro" id="IPR042070">
    <property type="entry name" value="PucR_C-HTH_sf"/>
</dbReference>
<dbReference type="InterPro" id="IPR051448">
    <property type="entry name" value="CdaR-like_regulators"/>
</dbReference>
<dbReference type="Proteomes" id="UP000838686">
    <property type="component" value="Unassembled WGS sequence"/>
</dbReference>
<dbReference type="Gene3D" id="1.10.10.2840">
    <property type="entry name" value="PucR C-terminal helix-turn-helix domain"/>
    <property type="match status" value="1"/>
</dbReference>
<name>A0ABN8H1M6_9BACL</name>
<sequence length="389" mass="44092">MLADRGSEWMSDAKWMEQLQGILDCSLRQFQLPVSDWRSNGTKTNRATKSSRSTSAIKVGEHMVGQEGQLWFALYADGDAITVLEIGKHQLSETEKRLLGWMISLLKSTQSAAASNVTESERYARELGAWITEQLELPDTQLSVPEHLMARGRLFSSMIPFLLVCEQADAAGSSYMELEKLLRSFLADDVMLVPLKQQEWLVLGPVSLIRDAQSEEREGDQEESVEESLASITLGLQEMLTSEWIGECHLAVSQPISPASSIIATTALLRETIHLGRTFHVGTNIHLPWLLHLERLLSTIPENQRAKFVEQALKRTDFFLEPEILSTLETFFSLDCNVSETAKKLYIHRNTLLYRLDKLKQETELDVRQFSDAVLIKIVLLLYKVTKRK</sequence>
<protein>
    <recommendedName>
        <fullName evidence="1">PucR C-terminal helix-turn-helix domain-containing protein</fullName>
    </recommendedName>
</protein>
<dbReference type="Pfam" id="PF13556">
    <property type="entry name" value="HTH_30"/>
    <property type="match status" value="1"/>
</dbReference>
<dbReference type="PANTHER" id="PTHR33744:SF16">
    <property type="entry name" value="CARBOHYDRATE DIACID REGULATOR"/>
    <property type="match status" value="1"/>
</dbReference>
<dbReference type="EMBL" id="CAKMMF010000047">
    <property type="protein sequence ID" value="CAH1224570.1"/>
    <property type="molecule type" value="Genomic_DNA"/>
</dbReference>
<dbReference type="SUPFAM" id="SSF46689">
    <property type="entry name" value="Homeodomain-like"/>
    <property type="match status" value="1"/>
</dbReference>
<gene>
    <name evidence="2" type="ORF">PAECIP111893_05146</name>
</gene>
<dbReference type="InterPro" id="IPR025736">
    <property type="entry name" value="PucR_C-HTH_dom"/>
</dbReference>
<accession>A0ABN8H1M6</accession>
<organism evidence="2 3">
    <name type="scientific">Paenibacillus plantiphilus</name>
    <dbReference type="NCBI Taxonomy" id="2905650"/>
    <lineage>
        <taxon>Bacteria</taxon>
        <taxon>Bacillati</taxon>
        <taxon>Bacillota</taxon>
        <taxon>Bacilli</taxon>
        <taxon>Bacillales</taxon>
        <taxon>Paenibacillaceae</taxon>
        <taxon>Paenibacillus</taxon>
    </lineage>
</organism>
<evidence type="ECO:0000313" key="3">
    <source>
        <dbReference type="Proteomes" id="UP000838686"/>
    </source>
</evidence>